<keyword evidence="3" id="KW-1185">Reference proteome</keyword>
<evidence type="ECO:0000313" key="2">
    <source>
        <dbReference type="EMBL" id="CAE7318887.1"/>
    </source>
</evidence>
<evidence type="ECO:0008006" key="4">
    <source>
        <dbReference type="Google" id="ProtNLM"/>
    </source>
</evidence>
<dbReference type="OrthoDB" id="434633at2759"/>
<accession>A0A812P5H7</accession>
<name>A0A812P5H7_9DINO</name>
<feature type="chain" id="PRO_5032543877" description="Sulfotransferase domain-containing protein" evidence="1">
    <location>
        <begin position="25"/>
        <end position="524"/>
    </location>
</feature>
<dbReference type="InterPro" id="IPR027417">
    <property type="entry name" value="P-loop_NTPase"/>
</dbReference>
<sequence>MSLLLLTWLLLGSRLGAYLGSGLSLPPPFDTLSAEDLRRAAADLLLGRLNCSATGQEALTLQALRRFGAIPNSCWAAGLSRALCCAVPDMSPCFAEEEGTSSQKCCEEVDVCLLAFEAVLEQATFASCEDFLHCAAPIFGPCVLWSLEADRHFEERFAPRLLQSPKVRCFAIQLAAPPKAEGPPVLGLDVWLLGICLPAVCDEPSLRTSAADLFQSVPLSTITGMRVHHIDHLSSLHIEELLHWSELEMDFGIVGPPNAGTSSLHRSLAALGAHFLGGLDEMPLPVSWLRSEESWQWRCTAPLLPPAKWAKGLGLLRRREVAKVGRQGLVGFRNPKIIYSAACLNNLLFVPGLRIIAMWRDPVDWLWSSLSRAFEGFEESDQEIRRAWSSFAISTKAPTKTQHLQEQGGGLPELSTWRLGVPLSLRAAAPSPALWKLKAAVGQERLLVLPFDRLIASASACFDELLPFLGLPASGSMELLPANVRRRRSRMDLREDALSNGTAELQEFFRSERESAAGLLACAL</sequence>
<evidence type="ECO:0000313" key="3">
    <source>
        <dbReference type="Proteomes" id="UP000604046"/>
    </source>
</evidence>
<protein>
    <recommendedName>
        <fullName evidence="4">Sulfotransferase domain-containing protein</fullName>
    </recommendedName>
</protein>
<evidence type="ECO:0000256" key="1">
    <source>
        <dbReference type="SAM" id="SignalP"/>
    </source>
</evidence>
<feature type="signal peptide" evidence="1">
    <location>
        <begin position="1"/>
        <end position="24"/>
    </location>
</feature>
<proteinExistence type="predicted"/>
<dbReference type="SUPFAM" id="SSF52540">
    <property type="entry name" value="P-loop containing nucleoside triphosphate hydrolases"/>
    <property type="match status" value="1"/>
</dbReference>
<dbReference type="EMBL" id="CAJNDS010002089">
    <property type="protein sequence ID" value="CAE7318887.1"/>
    <property type="molecule type" value="Genomic_DNA"/>
</dbReference>
<gene>
    <name evidence="2" type="ORF">SNAT2548_LOCUS16716</name>
</gene>
<dbReference type="Gene3D" id="3.40.50.300">
    <property type="entry name" value="P-loop containing nucleotide triphosphate hydrolases"/>
    <property type="match status" value="1"/>
</dbReference>
<keyword evidence="1" id="KW-0732">Signal</keyword>
<dbReference type="Proteomes" id="UP000604046">
    <property type="component" value="Unassembled WGS sequence"/>
</dbReference>
<reference evidence="2" key="1">
    <citation type="submission" date="2021-02" db="EMBL/GenBank/DDBJ databases">
        <authorList>
            <person name="Dougan E. K."/>
            <person name="Rhodes N."/>
            <person name="Thang M."/>
            <person name="Chan C."/>
        </authorList>
    </citation>
    <scope>NUCLEOTIDE SEQUENCE</scope>
</reference>
<dbReference type="AlphaFoldDB" id="A0A812P5H7"/>
<comment type="caution">
    <text evidence="2">The sequence shown here is derived from an EMBL/GenBank/DDBJ whole genome shotgun (WGS) entry which is preliminary data.</text>
</comment>
<organism evidence="2 3">
    <name type="scientific">Symbiodinium natans</name>
    <dbReference type="NCBI Taxonomy" id="878477"/>
    <lineage>
        <taxon>Eukaryota</taxon>
        <taxon>Sar</taxon>
        <taxon>Alveolata</taxon>
        <taxon>Dinophyceae</taxon>
        <taxon>Suessiales</taxon>
        <taxon>Symbiodiniaceae</taxon>
        <taxon>Symbiodinium</taxon>
    </lineage>
</organism>